<dbReference type="GO" id="GO:0030153">
    <property type="term" value="P:bacteriocin immunity"/>
    <property type="evidence" value="ECO:0007669"/>
    <property type="project" value="InterPro"/>
</dbReference>
<dbReference type="InterPro" id="IPR015287">
    <property type="entry name" value="Colicin_D_immunity_dom"/>
</dbReference>
<evidence type="ECO:0000313" key="3">
    <source>
        <dbReference type="Proteomes" id="UP000663720"/>
    </source>
</evidence>
<dbReference type="AlphaFoldDB" id="A0A975B8C3"/>
<dbReference type="Gene3D" id="1.20.120.650">
    <property type="entry name" value="Colicin D"/>
    <property type="match status" value="1"/>
</dbReference>
<evidence type="ECO:0000313" key="2">
    <source>
        <dbReference type="EMBL" id="QTA80647.1"/>
    </source>
</evidence>
<accession>A0A975B8C3</accession>
<dbReference type="Pfam" id="PF09204">
    <property type="entry name" value="Colicin_immun"/>
    <property type="match status" value="1"/>
</dbReference>
<dbReference type="InterPro" id="IPR036471">
    <property type="entry name" value="Colicin_D_sf"/>
</dbReference>
<sequence>MLETVKYATILCYNKREFIMNPLINAYKDLIVLFAEKKEISALQFETKFLKLFKNDESCDENFYDIIKPLFYAVEDFCSNPDIRGQDDLDENQLTYVAKDTLEKLEKLYTADEKKLHPFENEYSINQLLSKLDYLINIFPLLIEATIEKKLDDILPLLLQETLSNELHNFIQLPQKQSVTWDIDTKYYTDKETIYLPQNMVYQEHSVYSETISY</sequence>
<evidence type="ECO:0000259" key="1">
    <source>
        <dbReference type="Pfam" id="PF09204"/>
    </source>
</evidence>
<feature type="domain" description="Colicin D immunity protein" evidence="1">
    <location>
        <begin position="26"/>
        <end position="105"/>
    </location>
</feature>
<reference evidence="2" key="1">
    <citation type="journal article" date="2021" name="Microb. Physiol.">
        <title>Proteogenomic Insights into the Physiology of Marine, Sulfate-Reducing, Filamentous Desulfonema limicola and Desulfonema magnum.</title>
        <authorList>
            <person name="Schnaars V."/>
            <person name="Wohlbrand L."/>
            <person name="Scheve S."/>
            <person name="Hinrichs C."/>
            <person name="Reinhardt R."/>
            <person name="Rabus R."/>
        </authorList>
    </citation>
    <scope>NUCLEOTIDE SEQUENCE</scope>
    <source>
        <strain evidence="2">5ac10</strain>
    </source>
</reference>
<name>A0A975B8C3_9BACT</name>
<organism evidence="2 3">
    <name type="scientific">Desulfonema limicola</name>
    <dbReference type="NCBI Taxonomy" id="45656"/>
    <lineage>
        <taxon>Bacteria</taxon>
        <taxon>Pseudomonadati</taxon>
        <taxon>Thermodesulfobacteriota</taxon>
        <taxon>Desulfobacteria</taxon>
        <taxon>Desulfobacterales</taxon>
        <taxon>Desulfococcaceae</taxon>
        <taxon>Desulfonema</taxon>
    </lineage>
</organism>
<dbReference type="EMBL" id="CP061799">
    <property type="protein sequence ID" value="QTA80647.1"/>
    <property type="molecule type" value="Genomic_DNA"/>
</dbReference>
<dbReference type="KEGG" id="dli:dnl_29580"/>
<dbReference type="Proteomes" id="UP000663720">
    <property type="component" value="Chromosome"/>
</dbReference>
<gene>
    <name evidence="2" type="ORF">dnl_29580</name>
</gene>
<proteinExistence type="predicted"/>
<keyword evidence="3" id="KW-1185">Reference proteome</keyword>
<protein>
    <submittedName>
        <fullName evidence="2">Colicin D immunity protein domain-containing protein</fullName>
    </submittedName>
</protein>
<dbReference type="GO" id="GO:0015643">
    <property type="term" value="F:toxic substance binding"/>
    <property type="evidence" value="ECO:0007669"/>
    <property type="project" value="InterPro"/>
</dbReference>